<dbReference type="GO" id="GO:0016746">
    <property type="term" value="F:acyltransferase activity"/>
    <property type="evidence" value="ECO:0007669"/>
    <property type="project" value="UniProtKB-KW"/>
</dbReference>
<accession>A0ABT4AXK1</accession>
<evidence type="ECO:0000313" key="4">
    <source>
        <dbReference type="EMBL" id="MCY1138982.1"/>
    </source>
</evidence>
<dbReference type="PANTHER" id="PTHR43877:SF2">
    <property type="entry name" value="AMINOALKYLPHOSPHONATE N-ACETYLTRANSFERASE-RELATED"/>
    <property type="match status" value="1"/>
</dbReference>
<gene>
    <name evidence="4" type="ORF">OWR29_13315</name>
</gene>
<dbReference type="Pfam" id="PF00583">
    <property type="entry name" value="Acetyltransf_1"/>
    <property type="match status" value="1"/>
</dbReference>
<dbReference type="RefSeq" id="WP_267563040.1">
    <property type="nucleotide sequence ID" value="NZ_JAPNTZ010000004.1"/>
</dbReference>
<evidence type="ECO:0000256" key="1">
    <source>
        <dbReference type="ARBA" id="ARBA00022679"/>
    </source>
</evidence>
<evidence type="ECO:0000313" key="5">
    <source>
        <dbReference type="Proteomes" id="UP001151002"/>
    </source>
</evidence>
<dbReference type="InterPro" id="IPR016181">
    <property type="entry name" value="Acyl_CoA_acyltransferase"/>
</dbReference>
<dbReference type="PROSITE" id="PS51186">
    <property type="entry name" value="GNAT"/>
    <property type="match status" value="1"/>
</dbReference>
<comment type="caution">
    <text evidence="4">The sequence shown here is derived from an EMBL/GenBank/DDBJ whole genome shotgun (WGS) entry which is preliminary data.</text>
</comment>
<protein>
    <submittedName>
        <fullName evidence="4">GNAT family N-acetyltransferase</fullName>
        <ecNumber evidence="4">2.3.1.-</ecNumber>
    </submittedName>
</protein>
<dbReference type="InterPro" id="IPR050832">
    <property type="entry name" value="Bact_Acetyltransf"/>
</dbReference>
<dbReference type="SUPFAM" id="SSF55729">
    <property type="entry name" value="Acyl-CoA N-acyltransferases (Nat)"/>
    <property type="match status" value="1"/>
</dbReference>
<proteinExistence type="predicted"/>
<reference evidence="4" key="1">
    <citation type="submission" date="2022-11" db="EMBL/GenBank/DDBJ databases">
        <authorList>
            <person name="Somphong A."/>
            <person name="Phongsopitanun W."/>
        </authorList>
    </citation>
    <scope>NUCLEOTIDE SEQUENCE</scope>
    <source>
        <strain evidence="4">Pm04-4</strain>
    </source>
</reference>
<name>A0ABT4AXK1_9ACTN</name>
<keyword evidence="1 4" id="KW-0808">Transferase</keyword>
<keyword evidence="5" id="KW-1185">Reference proteome</keyword>
<evidence type="ECO:0000256" key="2">
    <source>
        <dbReference type="ARBA" id="ARBA00023315"/>
    </source>
</evidence>
<dbReference type="InterPro" id="IPR000182">
    <property type="entry name" value="GNAT_dom"/>
</dbReference>
<dbReference type="EMBL" id="JAPNTZ010000004">
    <property type="protein sequence ID" value="MCY1138982.1"/>
    <property type="molecule type" value="Genomic_DNA"/>
</dbReference>
<dbReference type="CDD" id="cd04301">
    <property type="entry name" value="NAT_SF"/>
    <property type="match status" value="1"/>
</dbReference>
<dbReference type="Proteomes" id="UP001151002">
    <property type="component" value="Unassembled WGS sequence"/>
</dbReference>
<sequence>MAIVRPYQPSDRDTVLGLAHRLTIGVAPWRDKEAVEEAVTGWIRDAIGGDGGGVLVAVVDDRVVGLVTVGERRHFAGEVDAYVGELVVDGGSEGRGIGTLLMAAAEQWGRERGLRHLTLETGAANRHAREFYAARGYQEEDVRLTKAL</sequence>
<dbReference type="Gene3D" id="3.40.630.30">
    <property type="match status" value="1"/>
</dbReference>
<feature type="domain" description="N-acetyltransferase" evidence="3">
    <location>
        <begin position="2"/>
        <end position="148"/>
    </location>
</feature>
<dbReference type="PANTHER" id="PTHR43877">
    <property type="entry name" value="AMINOALKYLPHOSPHONATE N-ACETYLTRANSFERASE-RELATED-RELATED"/>
    <property type="match status" value="1"/>
</dbReference>
<organism evidence="4 5">
    <name type="scientific">Paractinoplanes pyxinae</name>
    <dbReference type="NCBI Taxonomy" id="2997416"/>
    <lineage>
        <taxon>Bacteria</taxon>
        <taxon>Bacillati</taxon>
        <taxon>Actinomycetota</taxon>
        <taxon>Actinomycetes</taxon>
        <taxon>Micromonosporales</taxon>
        <taxon>Micromonosporaceae</taxon>
        <taxon>Paractinoplanes</taxon>
    </lineage>
</organism>
<keyword evidence="2 4" id="KW-0012">Acyltransferase</keyword>
<evidence type="ECO:0000259" key="3">
    <source>
        <dbReference type="PROSITE" id="PS51186"/>
    </source>
</evidence>
<dbReference type="EC" id="2.3.1.-" evidence="4"/>